<dbReference type="SUPFAM" id="SSF52833">
    <property type="entry name" value="Thioredoxin-like"/>
    <property type="match status" value="1"/>
</dbReference>
<sequence>MKHRDLAPAGFAVLVLLAVLLTLWQLTWGGRSFTSDSWRRLDLAAHPRALPRPALRDELGLAVDWQALCQRRWVLDFVYTRCTSVCQAQGVQAARMARMLDTLGVSVWSISLEPEVDDAQALERFKRNLQGPQSSSWKLAHTRDEHTLQPLLDSAGVVRVREPDGSLSHNAAWYVVEPGCQLSQALSAQEMLETAQQWSSHATPL</sequence>
<evidence type="ECO:0000313" key="2">
    <source>
        <dbReference type="EMBL" id="MFG6447010.1"/>
    </source>
</evidence>
<protein>
    <submittedName>
        <fullName evidence="2">SCO family protein</fullName>
    </submittedName>
</protein>
<dbReference type="CDD" id="cd02968">
    <property type="entry name" value="SCO"/>
    <property type="match status" value="1"/>
</dbReference>
<organism evidence="2 3">
    <name type="scientific">Roseateles rivi</name>
    <dbReference type="NCBI Taxonomy" id="3299028"/>
    <lineage>
        <taxon>Bacteria</taxon>
        <taxon>Pseudomonadati</taxon>
        <taxon>Pseudomonadota</taxon>
        <taxon>Betaproteobacteria</taxon>
        <taxon>Burkholderiales</taxon>
        <taxon>Sphaerotilaceae</taxon>
        <taxon>Roseateles</taxon>
    </lineage>
</organism>
<dbReference type="RefSeq" id="WP_394458362.1">
    <property type="nucleotide sequence ID" value="NZ_JBIGHZ010000001.1"/>
</dbReference>
<dbReference type="EMBL" id="JBIGHZ010000001">
    <property type="protein sequence ID" value="MFG6447010.1"/>
    <property type="molecule type" value="Genomic_DNA"/>
</dbReference>
<gene>
    <name evidence="2" type="ORF">ACG0Z6_02000</name>
</gene>
<dbReference type="Proteomes" id="UP001606099">
    <property type="component" value="Unassembled WGS sequence"/>
</dbReference>
<reference evidence="2 3" key="1">
    <citation type="submission" date="2024-08" db="EMBL/GenBank/DDBJ databases">
        <authorList>
            <person name="Lu H."/>
        </authorList>
    </citation>
    <scope>NUCLEOTIDE SEQUENCE [LARGE SCALE GENOMIC DNA]</scope>
    <source>
        <strain evidence="2 3">BYS180W</strain>
    </source>
</reference>
<keyword evidence="3" id="KW-1185">Reference proteome</keyword>
<proteinExistence type="inferred from homology"/>
<name>A0ABW7FRZ2_9BURK</name>
<dbReference type="Gene3D" id="3.40.30.10">
    <property type="entry name" value="Glutaredoxin"/>
    <property type="match status" value="1"/>
</dbReference>
<evidence type="ECO:0000256" key="1">
    <source>
        <dbReference type="ARBA" id="ARBA00010996"/>
    </source>
</evidence>
<dbReference type="InterPro" id="IPR036249">
    <property type="entry name" value="Thioredoxin-like_sf"/>
</dbReference>
<dbReference type="Pfam" id="PF02630">
    <property type="entry name" value="SCO1-SenC"/>
    <property type="match status" value="1"/>
</dbReference>
<comment type="similarity">
    <text evidence="1">Belongs to the SCO1/2 family.</text>
</comment>
<dbReference type="InterPro" id="IPR003782">
    <property type="entry name" value="SCO1/SenC"/>
</dbReference>
<evidence type="ECO:0000313" key="3">
    <source>
        <dbReference type="Proteomes" id="UP001606099"/>
    </source>
</evidence>
<comment type="caution">
    <text evidence="2">The sequence shown here is derived from an EMBL/GenBank/DDBJ whole genome shotgun (WGS) entry which is preliminary data.</text>
</comment>
<accession>A0ABW7FRZ2</accession>